<dbReference type="PANTHER" id="PTHR11439">
    <property type="entry name" value="GAG-POL-RELATED RETROTRANSPOSON"/>
    <property type="match status" value="1"/>
</dbReference>
<name>A0A371EYH9_MUCPR</name>
<organism evidence="1 2">
    <name type="scientific">Mucuna pruriens</name>
    <name type="common">Velvet bean</name>
    <name type="synonym">Dolichos pruriens</name>
    <dbReference type="NCBI Taxonomy" id="157652"/>
    <lineage>
        <taxon>Eukaryota</taxon>
        <taxon>Viridiplantae</taxon>
        <taxon>Streptophyta</taxon>
        <taxon>Embryophyta</taxon>
        <taxon>Tracheophyta</taxon>
        <taxon>Spermatophyta</taxon>
        <taxon>Magnoliopsida</taxon>
        <taxon>eudicotyledons</taxon>
        <taxon>Gunneridae</taxon>
        <taxon>Pentapetalae</taxon>
        <taxon>rosids</taxon>
        <taxon>fabids</taxon>
        <taxon>Fabales</taxon>
        <taxon>Fabaceae</taxon>
        <taxon>Papilionoideae</taxon>
        <taxon>50 kb inversion clade</taxon>
        <taxon>NPAAA clade</taxon>
        <taxon>indigoferoid/millettioid clade</taxon>
        <taxon>Phaseoleae</taxon>
        <taxon>Mucuna</taxon>
    </lineage>
</organism>
<evidence type="ECO:0008006" key="3">
    <source>
        <dbReference type="Google" id="ProtNLM"/>
    </source>
</evidence>
<sequence length="190" mass="22053">MYAKTCTRLDISFIVGMLAKFQSNPMINHSKAAKKIFRYLQDTKDYMFTYRRSNHLEVIGYSDSDYAECVDSRKSIFGYIFLLVGRMVSWKSTKQSVIATSTMKTKFVMCFEAIIQALWLQSFISRFGIVDGIPKLLRIYCDNFVKHRVSIKHISTNLMIANLLTKGLPPKTFIDHVRRMSIMDKSLLMM</sequence>
<dbReference type="PANTHER" id="PTHR11439:SF467">
    <property type="entry name" value="INTEGRASE CATALYTIC DOMAIN-CONTAINING PROTEIN"/>
    <property type="match status" value="1"/>
</dbReference>
<keyword evidence="2" id="KW-1185">Reference proteome</keyword>
<reference evidence="1" key="1">
    <citation type="submission" date="2018-05" db="EMBL/GenBank/DDBJ databases">
        <title>Draft genome of Mucuna pruriens seed.</title>
        <authorList>
            <person name="Nnadi N.E."/>
            <person name="Vos R."/>
            <person name="Hasami M.H."/>
            <person name="Devisetty U.K."/>
            <person name="Aguiy J.C."/>
        </authorList>
    </citation>
    <scope>NUCLEOTIDE SEQUENCE [LARGE SCALE GENOMIC DNA]</scope>
    <source>
        <strain evidence="1">JCA_2017</strain>
    </source>
</reference>
<protein>
    <recommendedName>
        <fullName evidence="3">Copia protein</fullName>
    </recommendedName>
</protein>
<accession>A0A371EYH9</accession>
<dbReference type="Proteomes" id="UP000257109">
    <property type="component" value="Unassembled WGS sequence"/>
</dbReference>
<gene>
    <name evidence="1" type="ORF">CR513_49601</name>
</gene>
<dbReference type="AlphaFoldDB" id="A0A371EYH9"/>
<dbReference type="CDD" id="cd09272">
    <property type="entry name" value="RNase_HI_RT_Ty1"/>
    <property type="match status" value="1"/>
</dbReference>
<feature type="non-terminal residue" evidence="1">
    <location>
        <position position="1"/>
    </location>
</feature>
<dbReference type="EMBL" id="QJKJ01011468">
    <property type="protein sequence ID" value="RDX71088.1"/>
    <property type="molecule type" value="Genomic_DNA"/>
</dbReference>
<proteinExistence type="predicted"/>
<dbReference type="STRING" id="157652.A0A371EYH9"/>
<evidence type="ECO:0000313" key="2">
    <source>
        <dbReference type="Proteomes" id="UP000257109"/>
    </source>
</evidence>
<comment type="caution">
    <text evidence="1">The sequence shown here is derived from an EMBL/GenBank/DDBJ whole genome shotgun (WGS) entry which is preliminary data.</text>
</comment>
<evidence type="ECO:0000313" key="1">
    <source>
        <dbReference type="EMBL" id="RDX71088.1"/>
    </source>
</evidence>
<dbReference type="OrthoDB" id="1645289at2759"/>